<protein>
    <submittedName>
        <fullName evidence="1">TadE/TadG family type IV pilus assembly protein</fullName>
    </submittedName>
</protein>
<keyword evidence="2" id="KW-1185">Reference proteome</keyword>
<reference evidence="1" key="1">
    <citation type="submission" date="2024-03" db="EMBL/GenBank/DDBJ databases">
        <title>Novel Streptomyces species of biotechnological and ecological value are a feature of Machair soil.</title>
        <authorList>
            <person name="Prole J.R."/>
            <person name="Goodfellow M."/>
            <person name="Allenby N."/>
            <person name="Ward A.C."/>
        </authorList>
    </citation>
    <scope>NUCLEOTIDE SEQUENCE</scope>
    <source>
        <strain evidence="1">MS2.AVA.5</strain>
    </source>
</reference>
<organism evidence="1 2">
    <name type="scientific">Streptomyces achmelvichensis</name>
    <dbReference type="NCBI Taxonomy" id="3134111"/>
    <lineage>
        <taxon>Bacteria</taxon>
        <taxon>Bacillati</taxon>
        <taxon>Actinomycetota</taxon>
        <taxon>Actinomycetes</taxon>
        <taxon>Kitasatosporales</taxon>
        <taxon>Streptomycetaceae</taxon>
        <taxon>Streptomyces</taxon>
    </lineage>
</organism>
<evidence type="ECO:0000313" key="1">
    <source>
        <dbReference type="EMBL" id="MEJ8640167.1"/>
    </source>
</evidence>
<dbReference type="EMBL" id="JBBKAJ010000039">
    <property type="protein sequence ID" value="MEJ8640167.1"/>
    <property type="molecule type" value="Genomic_DNA"/>
</dbReference>
<comment type="caution">
    <text evidence="1">The sequence shown here is derived from an EMBL/GenBank/DDBJ whole genome shotgun (WGS) entry which is preliminary data.</text>
</comment>
<proteinExistence type="predicted"/>
<evidence type="ECO:0000313" key="2">
    <source>
        <dbReference type="Proteomes" id="UP001377168"/>
    </source>
</evidence>
<name>A0ACC6QAL9_9ACTN</name>
<gene>
    <name evidence="1" type="ORF">WKI67_43565</name>
</gene>
<sequence>MAAWRWPARGRGGDRGSSPIEAVIVVPLLLSLGLLFLAAARIALAGQSADSAAEHAARAASLERTPGAAQAAAQSAAADSLTGQGQPCTATSVRADTAGLAAPVGQVASVTVTVSCTVPLGDLFFLGHAGPGTRTVTSSFTSVVDAYRERS</sequence>
<accession>A0ACC6QAL9</accession>
<dbReference type="Proteomes" id="UP001377168">
    <property type="component" value="Unassembled WGS sequence"/>
</dbReference>